<feature type="domain" description="Cytochrome c" evidence="8">
    <location>
        <begin position="781"/>
        <end position="861"/>
    </location>
</feature>
<keyword evidence="5 6" id="KW-0408">Iron</keyword>
<accession>A0A1F7SEK7</accession>
<keyword evidence="4" id="KW-0249">Electron transport</keyword>
<dbReference type="AlphaFoldDB" id="A0A1F7SEK7"/>
<feature type="domain" description="Cytochrome c" evidence="8">
    <location>
        <begin position="333"/>
        <end position="415"/>
    </location>
</feature>
<gene>
    <name evidence="9" type="ORF">A3G31_02990</name>
</gene>
<feature type="domain" description="Cytochrome c" evidence="8">
    <location>
        <begin position="445"/>
        <end position="527"/>
    </location>
</feature>
<dbReference type="GO" id="GO:0046872">
    <property type="term" value="F:metal ion binding"/>
    <property type="evidence" value="ECO:0007669"/>
    <property type="project" value="UniProtKB-KW"/>
</dbReference>
<evidence type="ECO:0000256" key="5">
    <source>
        <dbReference type="ARBA" id="ARBA00023004"/>
    </source>
</evidence>
<keyword evidence="3 6" id="KW-0479">Metal-binding</keyword>
<feature type="coiled-coil region" evidence="7">
    <location>
        <begin position="151"/>
        <end position="199"/>
    </location>
</feature>
<dbReference type="PANTHER" id="PTHR37823:SF1">
    <property type="entry name" value="CYTOCHROME C-553-LIKE"/>
    <property type="match status" value="1"/>
</dbReference>
<dbReference type="STRING" id="1817883.A3G31_02990"/>
<evidence type="ECO:0000256" key="2">
    <source>
        <dbReference type="ARBA" id="ARBA00022617"/>
    </source>
</evidence>
<evidence type="ECO:0000313" key="10">
    <source>
        <dbReference type="Proteomes" id="UP000178082"/>
    </source>
</evidence>
<dbReference type="SUPFAM" id="SSF46626">
    <property type="entry name" value="Cytochrome c"/>
    <property type="match status" value="5"/>
</dbReference>
<dbReference type="GO" id="GO:0020037">
    <property type="term" value="F:heme binding"/>
    <property type="evidence" value="ECO:0007669"/>
    <property type="project" value="InterPro"/>
</dbReference>
<keyword evidence="1" id="KW-0813">Transport</keyword>
<keyword evidence="7" id="KW-0175">Coiled coil</keyword>
<evidence type="ECO:0000256" key="3">
    <source>
        <dbReference type="ARBA" id="ARBA00022723"/>
    </source>
</evidence>
<evidence type="ECO:0000313" key="9">
    <source>
        <dbReference type="EMBL" id="OGL52236.1"/>
    </source>
</evidence>
<dbReference type="PANTHER" id="PTHR37823">
    <property type="entry name" value="CYTOCHROME C-553-LIKE"/>
    <property type="match status" value="1"/>
</dbReference>
<dbReference type="InterPro" id="IPR036280">
    <property type="entry name" value="Multihaem_cyt_sf"/>
</dbReference>
<dbReference type="PROSITE" id="PS51007">
    <property type="entry name" value="CYTC"/>
    <property type="match status" value="5"/>
</dbReference>
<dbReference type="InterPro" id="IPR036909">
    <property type="entry name" value="Cyt_c-like_dom_sf"/>
</dbReference>
<proteinExistence type="predicted"/>
<comment type="caution">
    <text evidence="9">The sequence shown here is derived from an EMBL/GenBank/DDBJ whole genome shotgun (WGS) entry which is preliminary data.</text>
</comment>
<dbReference type="InterPro" id="IPR009056">
    <property type="entry name" value="Cyt_c-like_dom"/>
</dbReference>
<name>A0A1F7SEK7_9BACT</name>
<dbReference type="Proteomes" id="UP000178082">
    <property type="component" value="Unassembled WGS sequence"/>
</dbReference>
<evidence type="ECO:0000256" key="4">
    <source>
        <dbReference type="ARBA" id="ARBA00022982"/>
    </source>
</evidence>
<organism evidence="9 10">
    <name type="scientific">Candidatus Schekmanbacteria bacterium RIFCSPLOWO2_12_FULL_38_15</name>
    <dbReference type="NCBI Taxonomy" id="1817883"/>
    <lineage>
        <taxon>Bacteria</taxon>
        <taxon>Candidatus Schekmaniibacteriota</taxon>
    </lineage>
</organism>
<dbReference type="GO" id="GO:0009055">
    <property type="term" value="F:electron transfer activity"/>
    <property type="evidence" value="ECO:0007669"/>
    <property type="project" value="InterPro"/>
</dbReference>
<dbReference type="InterPro" id="IPR051811">
    <property type="entry name" value="Cytochrome_c550/c551-like"/>
</dbReference>
<protein>
    <recommendedName>
        <fullName evidence="8">Cytochrome c domain-containing protein</fullName>
    </recommendedName>
</protein>
<reference evidence="9 10" key="1">
    <citation type="journal article" date="2016" name="Nat. Commun.">
        <title>Thousands of microbial genomes shed light on interconnected biogeochemical processes in an aquifer system.</title>
        <authorList>
            <person name="Anantharaman K."/>
            <person name="Brown C.T."/>
            <person name="Hug L.A."/>
            <person name="Sharon I."/>
            <person name="Castelle C.J."/>
            <person name="Probst A.J."/>
            <person name="Thomas B.C."/>
            <person name="Singh A."/>
            <person name="Wilkins M.J."/>
            <person name="Karaoz U."/>
            <person name="Brodie E.L."/>
            <person name="Williams K.H."/>
            <person name="Hubbard S.S."/>
            <person name="Banfield J.F."/>
        </authorList>
    </citation>
    <scope>NUCLEOTIDE SEQUENCE [LARGE SCALE GENOMIC DNA]</scope>
</reference>
<dbReference type="SUPFAM" id="SSF48695">
    <property type="entry name" value="Multiheme cytochromes"/>
    <property type="match status" value="1"/>
</dbReference>
<evidence type="ECO:0000259" key="8">
    <source>
        <dbReference type="PROSITE" id="PS51007"/>
    </source>
</evidence>
<sequence>MKKAFVISTLLLVLTFLWSLEDDYNREWKKYQREFKSMELKKNDKAKEDVFQRVKGELGFSGEELKKKGLKREKLLKELNKDVAYKKLVKEQWDLEYNLYKKDQAYQFAKSEYDAVKYFFEKLKDKKKETSSQWKAMKRWKGEMTKSKPIVLNYEKSLEGIKEKIKSMEGKRGILSETENKFLFEIEQIEKKKENIKKEPIAIKQVLLDLDNDEIPDKVDRCISCHLGIDKAGFEEERQPYRRHPNLRLFISSKSPHPLAKFGCTICHEGQGPADSFTDASHTPSGETKKKQWKERFGWKRLEHWEYPQLSLTYIEASCYKCHEREEELIDAPYLNLGRSLFEKRGCYGCHNVKGFEKKRKIGPPLLNVTLKTNEIWIFNWLLEPKNSLASPRMPTFKLNSQEIFEIIEYLKSINEAPLPKYHWDPYLLKREDEMSDMEFNAMDLLYQKGKGLWGQSRCAICHSLNGLGGAFDIGPDLGNITEKIGRDWLYSWIKEPKKYFLKSIMPRYRFTDGQIRALIEFIMRDPEFQAEETFQIKKAKPSIGSHFIDKGRGLIRRYGCSGCHDIKGMEKKGKVGAELSNIGDKAVDRLDFALLEGKMEHTLDDWLYQKLKDPRIFDQGKVKNEDEKLKMPYFNFNEEELKGIVTFLLGLKERRDIQNLKYPFKWKGYKPSGDFGLIAEDINCLTCHKIRGVGANYAPDLTYVGSKAKREWLKNFLSSPNIIRPLLQQMPQFNISSEKNMIQGNLTPREVETITDYIKAQLIDEEMEELFSEDKIGEPSLKEKGERLFFEKGCHTCHQMGRIGGVIGPDLTKAGKRLYSNYIYQYIKDPHRFTAQAAEPIFGLSEEEATSLTAFLASDKKKINGEKLAFKDK</sequence>
<dbReference type="Pfam" id="PF00034">
    <property type="entry name" value="Cytochrom_C"/>
    <property type="match status" value="4"/>
</dbReference>
<keyword evidence="2 6" id="KW-0349">Heme</keyword>
<evidence type="ECO:0000256" key="6">
    <source>
        <dbReference type="PROSITE-ProRule" id="PRU00433"/>
    </source>
</evidence>
<dbReference type="EMBL" id="MGDI01000032">
    <property type="protein sequence ID" value="OGL52236.1"/>
    <property type="molecule type" value="Genomic_DNA"/>
</dbReference>
<dbReference type="Gene3D" id="1.10.760.10">
    <property type="entry name" value="Cytochrome c-like domain"/>
    <property type="match status" value="5"/>
</dbReference>
<feature type="domain" description="Cytochrome c" evidence="8">
    <location>
        <begin position="547"/>
        <end position="653"/>
    </location>
</feature>
<evidence type="ECO:0000256" key="7">
    <source>
        <dbReference type="SAM" id="Coils"/>
    </source>
</evidence>
<evidence type="ECO:0000256" key="1">
    <source>
        <dbReference type="ARBA" id="ARBA00022448"/>
    </source>
</evidence>
<feature type="domain" description="Cytochrome c" evidence="8">
    <location>
        <begin position="669"/>
        <end position="763"/>
    </location>
</feature>